<evidence type="ECO:0000313" key="4">
    <source>
        <dbReference type="Proteomes" id="UP000287394"/>
    </source>
</evidence>
<organism evidence="3 4">
    <name type="scientific">Capsulimonas corticalis</name>
    <dbReference type="NCBI Taxonomy" id="2219043"/>
    <lineage>
        <taxon>Bacteria</taxon>
        <taxon>Bacillati</taxon>
        <taxon>Armatimonadota</taxon>
        <taxon>Armatimonadia</taxon>
        <taxon>Capsulimonadales</taxon>
        <taxon>Capsulimonadaceae</taxon>
        <taxon>Capsulimonas</taxon>
    </lineage>
</organism>
<evidence type="ECO:0000256" key="1">
    <source>
        <dbReference type="SAM" id="MobiDB-lite"/>
    </source>
</evidence>
<dbReference type="KEGG" id="ccot:CCAX7_001620"/>
<dbReference type="Proteomes" id="UP000287394">
    <property type="component" value="Chromosome"/>
</dbReference>
<evidence type="ECO:0000256" key="2">
    <source>
        <dbReference type="SAM" id="SignalP"/>
    </source>
</evidence>
<name>A0A402CRS6_9BACT</name>
<keyword evidence="2" id="KW-0732">Signal</keyword>
<accession>A0A402CRS6</accession>
<keyword evidence="4" id="KW-1185">Reference proteome</keyword>
<gene>
    <name evidence="3" type="ORF">CCAX7_001620</name>
</gene>
<evidence type="ECO:0000313" key="3">
    <source>
        <dbReference type="EMBL" id="BDI28111.1"/>
    </source>
</evidence>
<feature type="chain" id="PRO_5043714059" evidence="2">
    <location>
        <begin position="30"/>
        <end position="262"/>
    </location>
</feature>
<dbReference type="EMBL" id="AP025739">
    <property type="protein sequence ID" value="BDI28111.1"/>
    <property type="molecule type" value="Genomic_DNA"/>
</dbReference>
<feature type="region of interest" description="Disordered" evidence="1">
    <location>
        <begin position="43"/>
        <end position="117"/>
    </location>
</feature>
<proteinExistence type="predicted"/>
<sequence length="262" mass="28042">MKLVKLIAAPRRAFFAGAAVIAFLLPAVAGCNDDQPIDYQQARTENGYPTDVTTPPTVAQDMDTSPDTKSSTPLADEKDPLVAASGLDMATPDKSSTVMPPDPLLPPGNEDGTKLMDGAKPLENVKPLEDNSPAAGKGLSSVNENNPYWLKGHVTTDHSHWLRGSVTNAHLRIRVNNVQVEDLRGPVDDDISQYCRKGFNTVTFLYEPNGAGASAVVNLLESEHTPPIPPLVTFDSRNSPYSAAGDKYSSGPVPQTFNFSAK</sequence>
<feature type="region of interest" description="Disordered" evidence="1">
    <location>
        <begin position="243"/>
        <end position="262"/>
    </location>
</feature>
<feature type="compositionally biased region" description="Polar residues" evidence="1">
    <location>
        <begin position="252"/>
        <end position="262"/>
    </location>
</feature>
<dbReference type="RefSeq" id="WP_119320065.1">
    <property type="nucleotide sequence ID" value="NZ_AP025739.1"/>
</dbReference>
<dbReference type="AlphaFoldDB" id="A0A402CRS6"/>
<feature type="signal peptide" evidence="2">
    <location>
        <begin position="1"/>
        <end position="29"/>
    </location>
</feature>
<feature type="compositionally biased region" description="Polar residues" evidence="1">
    <location>
        <begin position="51"/>
        <end position="73"/>
    </location>
</feature>
<reference evidence="3 4" key="1">
    <citation type="journal article" date="2019" name="Int. J. Syst. Evol. Microbiol.">
        <title>Capsulimonas corticalis gen. nov., sp. nov., an aerobic capsulated bacterium, of a novel bacterial order, Capsulimonadales ord. nov., of the class Armatimonadia of the phylum Armatimonadetes.</title>
        <authorList>
            <person name="Li J."/>
            <person name="Kudo C."/>
            <person name="Tonouchi A."/>
        </authorList>
    </citation>
    <scope>NUCLEOTIDE SEQUENCE [LARGE SCALE GENOMIC DNA]</scope>
    <source>
        <strain evidence="3 4">AX-7</strain>
    </source>
</reference>
<dbReference type="PROSITE" id="PS51257">
    <property type="entry name" value="PROKAR_LIPOPROTEIN"/>
    <property type="match status" value="1"/>
</dbReference>
<protein>
    <submittedName>
        <fullName evidence="3">Uncharacterized protein</fullName>
    </submittedName>
</protein>